<dbReference type="NCBIfam" id="TIGR00879">
    <property type="entry name" value="SP"/>
    <property type="match status" value="1"/>
</dbReference>
<evidence type="ECO:0000256" key="4">
    <source>
        <dbReference type="ARBA" id="ARBA00022692"/>
    </source>
</evidence>
<dbReference type="AlphaFoldDB" id="A0A061ARA4"/>
<evidence type="ECO:0000256" key="9">
    <source>
        <dbReference type="SAM" id="SignalP"/>
    </source>
</evidence>
<dbReference type="InterPro" id="IPR005829">
    <property type="entry name" value="Sugar_transporter_CS"/>
</dbReference>
<evidence type="ECO:0000256" key="3">
    <source>
        <dbReference type="ARBA" id="ARBA00022448"/>
    </source>
</evidence>
<dbReference type="PANTHER" id="PTHR23503">
    <property type="entry name" value="SOLUTE CARRIER FAMILY 2"/>
    <property type="match status" value="1"/>
</dbReference>
<dbReference type="GO" id="GO:0016020">
    <property type="term" value="C:membrane"/>
    <property type="evidence" value="ECO:0007669"/>
    <property type="project" value="UniProtKB-SubCell"/>
</dbReference>
<dbReference type="InterPro" id="IPR020846">
    <property type="entry name" value="MFS_dom"/>
</dbReference>
<feature type="transmembrane region" description="Helical" evidence="8">
    <location>
        <begin position="371"/>
        <end position="395"/>
    </location>
</feature>
<feature type="transmembrane region" description="Helical" evidence="8">
    <location>
        <begin position="72"/>
        <end position="91"/>
    </location>
</feature>
<reference evidence="11" key="1">
    <citation type="journal article" date="2014" name="Genome Announc.">
        <title>Genome sequence of the yeast Cyberlindnera fabianii (Hansenula fabianii).</title>
        <authorList>
            <person name="Freel K.C."/>
            <person name="Sarilar V."/>
            <person name="Neuveglise C."/>
            <person name="Devillers H."/>
            <person name="Friedrich A."/>
            <person name="Schacherer J."/>
        </authorList>
    </citation>
    <scope>NUCLEOTIDE SEQUENCE</scope>
    <source>
        <strain evidence="11">YJS4271</strain>
    </source>
</reference>
<dbReference type="GO" id="GO:0015149">
    <property type="term" value="F:hexose transmembrane transporter activity"/>
    <property type="evidence" value="ECO:0007669"/>
    <property type="project" value="TreeGrafter"/>
</dbReference>
<feature type="transmembrane region" description="Helical" evidence="8">
    <location>
        <begin position="131"/>
        <end position="148"/>
    </location>
</feature>
<keyword evidence="5 8" id="KW-1133">Transmembrane helix</keyword>
<feature type="domain" description="Major facilitator superfamily (MFS) profile" evidence="10">
    <location>
        <begin position="13"/>
        <end position="460"/>
    </location>
</feature>
<dbReference type="PRINTS" id="PR00171">
    <property type="entry name" value="SUGRTRNSPORT"/>
</dbReference>
<feature type="transmembrane region" description="Helical" evidence="8">
    <location>
        <begin position="191"/>
        <end position="210"/>
    </location>
</feature>
<dbReference type="PhylomeDB" id="A0A061ARA4"/>
<sequence length="474" mass="50620">MAPKQWTSHLLISTAVACLGSLQYGYHMSELNGPSAVLSCQSDVPLPGINYANSTYGELGLKQCIEMGDQDLGLVTAVFSIGGLFSSLYAGGLADQYGRKTTLLFNGAVFVLGALIETFANSVVALALGRFVSGTAAGCTIVVTPLIINEISPHGLKGFLGSMNQVAINIGILTTQLLAISWANSVQWRNLLFVGALLGAANSAAVYFLIDESPKWLTANGDLVHAREVIYKLRGDFSLVDQEIRSYGDESSESLLESQTDSTSVVNIQRYISDPLYKKSLLVVTAVLAGQQLCGINSIVFYGVGTIRKILPDYAVLINCGISFGNALITFLAAPLVDKLGRKPCLIGSVSAMGISSIFISIGIINNISIATVLATATYVAAFAMGLGPIPFLLIPEVTQYEARGAAQSYGTCVNWITTFLIGYLFPIADGLVGGYVYFGFAIVCALFMMFIKSYLPETKGKKTYEEVWALRVD</sequence>
<feature type="transmembrane region" description="Helical" evidence="8">
    <location>
        <begin position="407"/>
        <end position="429"/>
    </location>
</feature>
<feature type="transmembrane region" description="Helical" evidence="8">
    <location>
        <begin position="160"/>
        <end position="179"/>
    </location>
</feature>
<keyword evidence="9" id="KW-0732">Signal</keyword>
<dbReference type="OrthoDB" id="4540492at2759"/>
<evidence type="ECO:0000256" key="8">
    <source>
        <dbReference type="SAM" id="Phobius"/>
    </source>
</evidence>
<evidence type="ECO:0000256" key="7">
    <source>
        <dbReference type="RuleBase" id="RU003346"/>
    </source>
</evidence>
<feature type="transmembrane region" description="Helical" evidence="8">
    <location>
        <begin position="103"/>
        <end position="125"/>
    </location>
</feature>
<dbReference type="EMBL" id="LK052889">
    <property type="protein sequence ID" value="CDR40069.1"/>
    <property type="molecule type" value="Genomic_DNA"/>
</dbReference>
<dbReference type="PROSITE" id="PS00216">
    <property type="entry name" value="SUGAR_TRANSPORT_1"/>
    <property type="match status" value="2"/>
</dbReference>
<proteinExistence type="inferred from homology"/>
<protein>
    <submittedName>
        <fullName evidence="11">CYFA0S04e02960g1_1</fullName>
    </submittedName>
</protein>
<organism evidence="11">
    <name type="scientific">Cyberlindnera fabianii</name>
    <name type="common">Yeast</name>
    <name type="synonym">Hansenula fabianii</name>
    <dbReference type="NCBI Taxonomy" id="36022"/>
    <lineage>
        <taxon>Eukaryota</taxon>
        <taxon>Fungi</taxon>
        <taxon>Dikarya</taxon>
        <taxon>Ascomycota</taxon>
        <taxon>Saccharomycotina</taxon>
        <taxon>Saccharomycetes</taxon>
        <taxon>Phaffomycetales</taxon>
        <taxon>Phaffomycetaceae</taxon>
        <taxon>Cyberlindnera</taxon>
    </lineage>
</organism>
<evidence type="ECO:0000313" key="11">
    <source>
        <dbReference type="EMBL" id="CDR40069.1"/>
    </source>
</evidence>
<feature type="signal peptide" evidence="9">
    <location>
        <begin position="1"/>
        <end position="18"/>
    </location>
</feature>
<keyword evidence="3 7" id="KW-0813">Transport</keyword>
<dbReference type="PROSITE" id="PS51257">
    <property type="entry name" value="PROKAR_LIPOPROTEIN"/>
    <property type="match status" value="1"/>
</dbReference>
<evidence type="ECO:0000256" key="6">
    <source>
        <dbReference type="ARBA" id="ARBA00023136"/>
    </source>
</evidence>
<accession>A0A061ARA4</accession>
<evidence type="ECO:0000256" key="5">
    <source>
        <dbReference type="ARBA" id="ARBA00022989"/>
    </source>
</evidence>
<keyword evidence="4 8" id="KW-0812">Transmembrane</keyword>
<name>A0A061ARA4_CYBFA</name>
<evidence type="ECO:0000256" key="2">
    <source>
        <dbReference type="ARBA" id="ARBA00010992"/>
    </source>
</evidence>
<feature type="chain" id="PRO_5001598801" evidence="9">
    <location>
        <begin position="19"/>
        <end position="474"/>
    </location>
</feature>
<dbReference type="Pfam" id="PF00083">
    <property type="entry name" value="Sugar_tr"/>
    <property type="match status" value="1"/>
</dbReference>
<evidence type="ECO:0000259" key="10">
    <source>
        <dbReference type="PROSITE" id="PS50850"/>
    </source>
</evidence>
<dbReference type="SUPFAM" id="SSF103473">
    <property type="entry name" value="MFS general substrate transporter"/>
    <property type="match status" value="1"/>
</dbReference>
<dbReference type="InterPro" id="IPR005828">
    <property type="entry name" value="MFS_sugar_transport-like"/>
</dbReference>
<comment type="subcellular location">
    <subcellularLocation>
        <location evidence="1">Membrane</location>
        <topology evidence="1">Multi-pass membrane protein</topology>
    </subcellularLocation>
</comment>
<comment type="similarity">
    <text evidence="2 7">Belongs to the major facilitator superfamily. Sugar transporter (TC 2.A.1.1) family.</text>
</comment>
<feature type="transmembrane region" description="Helical" evidence="8">
    <location>
        <begin position="435"/>
        <end position="456"/>
    </location>
</feature>
<dbReference type="InterPro" id="IPR036259">
    <property type="entry name" value="MFS_trans_sf"/>
</dbReference>
<evidence type="ECO:0000256" key="1">
    <source>
        <dbReference type="ARBA" id="ARBA00004141"/>
    </source>
</evidence>
<dbReference type="PROSITE" id="PS50850">
    <property type="entry name" value="MFS"/>
    <property type="match status" value="1"/>
</dbReference>
<dbReference type="VEuPathDB" id="FungiDB:BON22_2387"/>
<dbReference type="PANTHER" id="PTHR23503:SF8">
    <property type="entry name" value="FACILITATED GLUCOSE TRANSPORTER PROTEIN 1"/>
    <property type="match status" value="1"/>
</dbReference>
<dbReference type="Gene3D" id="1.20.1250.20">
    <property type="entry name" value="MFS general substrate transporter like domains"/>
    <property type="match status" value="1"/>
</dbReference>
<dbReference type="InterPro" id="IPR003663">
    <property type="entry name" value="Sugar/inositol_transpt"/>
</dbReference>
<gene>
    <name evidence="11" type="ORF">CYFA0S_04e02960g</name>
</gene>
<keyword evidence="6 8" id="KW-0472">Membrane</keyword>
<dbReference type="InterPro" id="IPR045263">
    <property type="entry name" value="GLUT"/>
</dbReference>
<feature type="transmembrane region" description="Helical" evidence="8">
    <location>
        <begin position="280"/>
        <end position="302"/>
    </location>
</feature>
<feature type="transmembrane region" description="Helical" evidence="8">
    <location>
        <begin position="346"/>
        <end position="365"/>
    </location>
</feature>
<feature type="transmembrane region" description="Helical" evidence="8">
    <location>
        <begin position="314"/>
        <end position="334"/>
    </location>
</feature>